<keyword evidence="1" id="KW-0812">Transmembrane</keyword>
<feature type="transmembrane region" description="Helical" evidence="1">
    <location>
        <begin position="122"/>
        <end position="147"/>
    </location>
</feature>
<accession>A0A8J8TBE0</accession>
<name>A0A8J8TBE0_9EURY</name>
<evidence type="ECO:0000313" key="2">
    <source>
        <dbReference type="EMBL" id="TQQ80000.1"/>
    </source>
</evidence>
<feature type="transmembrane region" description="Helical" evidence="1">
    <location>
        <begin position="84"/>
        <end position="110"/>
    </location>
</feature>
<keyword evidence="1" id="KW-0472">Membrane</keyword>
<reference evidence="2" key="1">
    <citation type="submission" date="2019-02" db="EMBL/GenBank/DDBJ databases">
        <title>Halonotius sp. a new haloarchaeum isolated from saline soil.</title>
        <authorList>
            <person name="Duran-Viseras A."/>
            <person name="Sanchez-Porro C."/>
            <person name="Ventosa A."/>
        </authorList>
    </citation>
    <scope>NUCLEOTIDE SEQUENCE</scope>
    <source>
        <strain evidence="2">F15B</strain>
    </source>
</reference>
<sequence length="219" mass="22061">MVGHALATGAVTASIASIPGSGIDIGTVPGSGIDLLSVGAVVFGIVALLGYGMLTLVVGWLLISKAKSAVRAIDKQVQRKPVRSAGFGIAGVIAAAGGFLLTGVVVGTLVDIGAPLQVNGLLLVAILAGFLLVVVTTALGNIIAGSFLIRQFTDGLPKLWLALVGGAVVVGILSLLPVVKLVGPAVTILALGGGVGWLWERWGSGWWTNLDIDLFEPGN</sequence>
<comment type="caution">
    <text evidence="2">The sequence shown here is derived from an EMBL/GenBank/DDBJ whole genome shotgun (WGS) entry which is preliminary data.</text>
</comment>
<evidence type="ECO:0000313" key="3">
    <source>
        <dbReference type="Proteomes" id="UP000705823"/>
    </source>
</evidence>
<keyword evidence="1" id="KW-1133">Transmembrane helix</keyword>
<dbReference type="EMBL" id="RKLU01000004">
    <property type="protein sequence ID" value="TQQ80000.1"/>
    <property type="molecule type" value="Genomic_DNA"/>
</dbReference>
<protein>
    <submittedName>
        <fullName evidence="2">Uncharacterized protein</fullName>
    </submittedName>
</protein>
<keyword evidence="3" id="KW-1185">Reference proteome</keyword>
<dbReference type="RefSeq" id="WP_142980191.1">
    <property type="nucleotide sequence ID" value="NZ_RKLU01000004.1"/>
</dbReference>
<dbReference type="AlphaFoldDB" id="A0A8J8TBE0"/>
<feature type="transmembrane region" description="Helical" evidence="1">
    <location>
        <begin position="38"/>
        <end position="63"/>
    </location>
</feature>
<organism evidence="2 3">
    <name type="scientific">Halonotius terrestris</name>
    <dbReference type="NCBI Taxonomy" id="2487750"/>
    <lineage>
        <taxon>Archaea</taxon>
        <taxon>Methanobacteriati</taxon>
        <taxon>Methanobacteriota</taxon>
        <taxon>Stenosarchaea group</taxon>
        <taxon>Halobacteria</taxon>
        <taxon>Halobacteriales</taxon>
        <taxon>Haloferacaceae</taxon>
        <taxon>Halonotius</taxon>
    </lineage>
</organism>
<gene>
    <name evidence="2" type="ORF">EGH24_11030</name>
</gene>
<feature type="transmembrane region" description="Helical" evidence="1">
    <location>
        <begin position="159"/>
        <end position="176"/>
    </location>
</feature>
<feature type="transmembrane region" description="Helical" evidence="1">
    <location>
        <begin position="182"/>
        <end position="199"/>
    </location>
</feature>
<dbReference type="Proteomes" id="UP000705823">
    <property type="component" value="Unassembled WGS sequence"/>
</dbReference>
<proteinExistence type="predicted"/>
<evidence type="ECO:0000256" key="1">
    <source>
        <dbReference type="SAM" id="Phobius"/>
    </source>
</evidence>